<reference evidence="2" key="1">
    <citation type="submission" date="2014-06" db="EMBL/GenBank/DDBJ databases">
        <authorList>
            <person name="Le Roux Frederique"/>
        </authorList>
    </citation>
    <scope>NUCLEOTIDE SEQUENCE [LARGE SCALE GENOMIC DNA]</scope>
    <source>
        <strain evidence="2">J5-5</strain>
    </source>
</reference>
<dbReference type="EMBL" id="CCJV01000051">
    <property type="protein sequence ID" value="CDT08705.1"/>
    <property type="molecule type" value="Genomic_DNA"/>
</dbReference>
<dbReference type="AlphaFoldDB" id="A0A822MPS6"/>
<organism evidence="1 2">
    <name type="scientific">Vibrio crassostreae</name>
    <dbReference type="NCBI Taxonomy" id="246167"/>
    <lineage>
        <taxon>Bacteria</taxon>
        <taxon>Pseudomonadati</taxon>
        <taxon>Pseudomonadota</taxon>
        <taxon>Gammaproteobacteria</taxon>
        <taxon>Vibrionales</taxon>
        <taxon>Vibrionaceae</taxon>
        <taxon>Vibrio</taxon>
    </lineage>
</organism>
<evidence type="ECO:0000313" key="2">
    <source>
        <dbReference type="Proteomes" id="UP000049495"/>
    </source>
</evidence>
<evidence type="ECO:0000313" key="1">
    <source>
        <dbReference type="EMBL" id="CDT08705.1"/>
    </source>
</evidence>
<sequence>MATISIYPNANRTSIYLQTCSPTEASAIDLINQFLSESSLVAYSDEHFCEITLPREIKSIEYKENSFSFIREATLQITMPNAVLHRMNKPKFLALGSYLTEGDTLSKSWIEYECSNDFESKCFGEHLGNLMEV</sequence>
<name>A0A822MPS6_9VIBR</name>
<gene>
    <name evidence="1" type="ORF">VCR5J5_1440041</name>
</gene>
<comment type="caution">
    <text evidence="1">The sequence shown here is derived from an EMBL/GenBank/DDBJ whole genome shotgun (WGS) entry which is preliminary data.</text>
</comment>
<dbReference type="Proteomes" id="UP000049495">
    <property type="component" value="Unassembled WGS sequence"/>
</dbReference>
<protein>
    <submittedName>
        <fullName evidence="1">Uncharacterized protein</fullName>
    </submittedName>
</protein>
<accession>A0A822MPS6</accession>
<proteinExistence type="predicted"/>